<organism evidence="1">
    <name type="scientific">Cupriavidus oxalaticus</name>
    <dbReference type="NCBI Taxonomy" id="96344"/>
    <lineage>
        <taxon>Bacteria</taxon>
        <taxon>Pseudomonadati</taxon>
        <taxon>Pseudomonadota</taxon>
        <taxon>Betaproteobacteria</taxon>
        <taxon>Burkholderiales</taxon>
        <taxon>Burkholderiaceae</taxon>
        <taxon>Cupriavidus</taxon>
    </lineage>
</organism>
<dbReference type="AlphaFoldDB" id="A0A375GEF4"/>
<proteinExistence type="predicted"/>
<dbReference type="Proteomes" id="UP000256862">
    <property type="component" value="Chromosome CO2235"/>
</dbReference>
<reference evidence="1" key="1">
    <citation type="submission" date="2018-01" db="EMBL/GenBank/DDBJ databases">
        <authorList>
            <person name="Clerissi C."/>
        </authorList>
    </citation>
    <scope>NUCLEOTIDE SEQUENCE</scope>
    <source>
        <strain evidence="1">Cupriavidus oxalaticus LMG 2235</strain>
    </source>
</reference>
<accession>A0A375GEF4</accession>
<evidence type="ECO:0000313" key="1">
    <source>
        <dbReference type="EMBL" id="SPC17064.1"/>
    </source>
</evidence>
<protein>
    <submittedName>
        <fullName evidence="1">Uncharacterized protein</fullName>
    </submittedName>
</protein>
<name>A0A375GEF4_9BURK</name>
<comment type="caution">
    <text evidence="1">The sequence shown here is derived from an EMBL/GenBank/DDBJ whole genome shotgun (WGS) entry which is preliminary data.</text>
</comment>
<gene>
    <name evidence="1" type="ORF">CO2235_70110</name>
</gene>
<sequence length="89" mass="9961">MARAARRRAEAVQRSVPCPSIIGRGLPGPERLFVILVELFGQGVRLMLLRDMDRQAPPWRIPPPLHRLALILTPPNLVLHELSSSADRP</sequence>
<dbReference type="EMBL" id="OGUS01000129">
    <property type="protein sequence ID" value="SPC17064.1"/>
    <property type="molecule type" value="Genomic_DNA"/>
</dbReference>